<dbReference type="STRING" id="10228.B3S314"/>
<keyword evidence="4" id="KW-0297">G-protein coupled receptor</keyword>
<feature type="transmembrane region" description="Helical" evidence="8">
    <location>
        <begin position="29"/>
        <end position="50"/>
    </location>
</feature>
<evidence type="ECO:0000256" key="5">
    <source>
        <dbReference type="ARBA" id="ARBA00023136"/>
    </source>
</evidence>
<dbReference type="InterPro" id="IPR017452">
    <property type="entry name" value="GPCR_Rhodpsn_7TM"/>
</dbReference>
<sequence>MNQSETHDLLAFSNSTFVLKPDQVTVRLILYYIITLLSIICNLIILIVIARDRKLRTKSNLFIVNLAIIDVITGCAKDVFLIITLHYQHWIFDQTVCEISGFINIICYDVTMITLTFIAVFRYITVFHGKHIRIRKKHVIAAINIVWILSLMDCTLPLIGFGRYIYIPHDFLCLPVPDKIPGYLTYLAIVFVLVPFIVITFCYLAILLRIFSNNHRIARQLRLPHTSSRHFRAQSLRREIETTWRMFFVYLAFIISFVPYAIIVYLLLPARYNVSLDVQWVAGFLVCANSAVNPFIYYIMYPKMRKACNSLLYSLVNPNFRLVSAGVKPIKIVPK</sequence>
<dbReference type="GO" id="GO:0071482">
    <property type="term" value="P:cellular response to light stimulus"/>
    <property type="evidence" value="ECO:0000318"/>
    <property type="project" value="GO_Central"/>
</dbReference>
<proteinExistence type="predicted"/>
<dbReference type="SUPFAM" id="SSF81321">
    <property type="entry name" value="Family A G protein-coupled receptor-like"/>
    <property type="match status" value="1"/>
</dbReference>
<evidence type="ECO:0000313" key="10">
    <source>
        <dbReference type="EMBL" id="EDV22714.1"/>
    </source>
</evidence>
<evidence type="ECO:0000313" key="11">
    <source>
        <dbReference type="Proteomes" id="UP000009022"/>
    </source>
</evidence>
<dbReference type="OMA" id="AINIVWI"/>
<feature type="transmembrane region" description="Helical" evidence="8">
    <location>
        <begin position="99"/>
        <end position="124"/>
    </location>
</feature>
<keyword evidence="5 8" id="KW-0472">Membrane</keyword>
<dbReference type="GO" id="GO:0007186">
    <property type="term" value="P:G protein-coupled receptor signaling pathway"/>
    <property type="evidence" value="ECO:0000318"/>
    <property type="project" value="GO_Central"/>
</dbReference>
<evidence type="ECO:0000259" key="9">
    <source>
        <dbReference type="PROSITE" id="PS50262"/>
    </source>
</evidence>
<dbReference type="CTD" id="6755793"/>
<evidence type="ECO:0000256" key="3">
    <source>
        <dbReference type="ARBA" id="ARBA00022989"/>
    </source>
</evidence>
<keyword evidence="6" id="KW-0675">Receptor</keyword>
<dbReference type="FunCoup" id="B3S314">
    <property type="interactions" value="104"/>
</dbReference>
<dbReference type="PhylomeDB" id="B3S314"/>
<feature type="transmembrane region" description="Helical" evidence="8">
    <location>
        <begin position="186"/>
        <end position="211"/>
    </location>
</feature>
<feature type="transmembrane region" description="Helical" evidence="8">
    <location>
        <begin position="62"/>
        <end position="87"/>
    </location>
</feature>
<feature type="domain" description="G-protein coupled receptors family 1 profile" evidence="9">
    <location>
        <begin position="41"/>
        <end position="297"/>
    </location>
</feature>
<dbReference type="GO" id="GO:0007602">
    <property type="term" value="P:phototransduction"/>
    <property type="evidence" value="ECO:0000318"/>
    <property type="project" value="GO_Central"/>
</dbReference>
<name>B3S314_TRIAD</name>
<keyword evidence="3 8" id="KW-1133">Transmembrane helix</keyword>
<organism evidence="10 11">
    <name type="scientific">Trichoplax adhaerens</name>
    <name type="common">Trichoplax reptans</name>
    <dbReference type="NCBI Taxonomy" id="10228"/>
    <lineage>
        <taxon>Eukaryota</taxon>
        <taxon>Metazoa</taxon>
        <taxon>Placozoa</taxon>
        <taxon>Uniplacotomia</taxon>
        <taxon>Trichoplacea</taxon>
        <taxon>Trichoplacidae</taxon>
        <taxon>Trichoplax</taxon>
    </lineage>
</organism>
<dbReference type="Pfam" id="PF00001">
    <property type="entry name" value="7tm_1"/>
    <property type="match status" value="1"/>
</dbReference>
<dbReference type="PANTHER" id="PTHR24240">
    <property type="entry name" value="OPSIN"/>
    <property type="match status" value="1"/>
</dbReference>
<keyword evidence="2 8" id="KW-0812">Transmembrane</keyword>
<evidence type="ECO:0000256" key="6">
    <source>
        <dbReference type="ARBA" id="ARBA00023170"/>
    </source>
</evidence>
<keyword evidence="7" id="KW-0807">Transducer</keyword>
<dbReference type="InParanoid" id="B3S314"/>
<feature type="transmembrane region" description="Helical" evidence="8">
    <location>
        <begin position="247"/>
        <end position="268"/>
    </location>
</feature>
<evidence type="ECO:0000256" key="4">
    <source>
        <dbReference type="ARBA" id="ARBA00023040"/>
    </source>
</evidence>
<dbReference type="HOGENOM" id="CLU_009579_3_3_1"/>
<evidence type="ECO:0000256" key="1">
    <source>
        <dbReference type="ARBA" id="ARBA00004141"/>
    </source>
</evidence>
<dbReference type="RefSeq" id="XP_002114580.1">
    <property type="nucleotide sequence ID" value="XM_002114544.1"/>
</dbReference>
<evidence type="ECO:0000256" key="7">
    <source>
        <dbReference type="ARBA" id="ARBA00023224"/>
    </source>
</evidence>
<feature type="transmembrane region" description="Helical" evidence="8">
    <location>
        <begin position="280"/>
        <end position="300"/>
    </location>
</feature>
<dbReference type="OrthoDB" id="9996086at2759"/>
<dbReference type="PROSITE" id="PS50262">
    <property type="entry name" value="G_PROTEIN_RECEP_F1_2"/>
    <property type="match status" value="1"/>
</dbReference>
<dbReference type="InterPro" id="IPR050125">
    <property type="entry name" value="GPCR_opsins"/>
</dbReference>
<protein>
    <recommendedName>
        <fullName evidence="9">G-protein coupled receptors family 1 profile domain-containing protein</fullName>
    </recommendedName>
</protein>
<dbReference type="GO" id="GO:0005886">
    <property type="term" value="C:plasma membrane"/>
    <property type="evidence" value="ECO:0000318"/>
    <property type="project" value="GO_Central"/>
</dbReference>
<dbReference type="KEGG" id="tad:TRIADDRAFT_58559"/>
<dbReference type="Gene3D" id="1.20.1070.10">
    <property type="entry name" value="Rhodopsin 7-helix transmembrane proteins"/>
    <property type="match status" value="1"/>
</dbReference>
<dbReference type="eggNOG" id="KOG3656">
    <property type="taxonomic scope" value="Eukaryota"/>
</dbReference>
<gene>
    <name evidence="10" type="ORF">TRIADDRAFT_58559</name>
</gene>
<dbReference type="GO" id="GO:0008020">
    <property type="term" value="F:G protein-coupled photoreceptor activity"/>
    <property type="evidence" value="ECO:0000318"/>
    <property type="project" value="GO_Central"/>
</dbReference>
<comment type="subcellular location">
    <subcellularLocation>
        <location evidence="1">Membrane</location>
        <topology evidence="1">Multi-pass membrane protein</topology>
    </subcellularLocation>
</comment>
<dbReference type="EMBL" id="DS985248">
    <property type="protein sequence ID" value="EDV22714.1"/>
    <property type="molecule type" value="Genomic_DNA"/>
</dbReference>
<dbReference type="CDD" id="cd00637">
    <property type="entry name" value="7tm_classA_rhodopsin-like"/>
    <property type="match status" value="1"/>
</dbReference>
<dbReference type="PRINTS" id="PR00237">
    <property type="entry name" value="GPCRRHODOPSN"/>
</dbReference>
<evidence type="ECO:0000256" key="8">
    <source>
        <dbReference type="SAM" id="Phobius"/>
    </source>
</evidence>
<dbReference type="Proteomes" id="UP000009022">
    <property type="component" value="Unassembled WGS sequence"/>
</dbReference>
<dbReference type="InterPro" id="IPR000276">
    <property type="entry name" value="GPCR_Rhodpsn"/>
</dbReference>
<dbReference type="GeneID" id="6755793"/>
<evidence type="ECO:0000256" key="2">
    <source>
        <dbReference type="ARBA" id="ARBA00022692"/>
    </source>
</evidence>
<dbReference type="FunFam" id="1.20.1070.10:FF:001088">
    <property type="entry name" value="Rhodopsin, GQ-coupled"/>
    <property type="match status" value="1"/>
</dbReference>
<reference evidence="10 11" key="1">
    <citation type="journal article" date="2008" name="Nature">
        <title>The Trichoplax genome and the nature of placozoans.</title>
        <authorList>
            <person name="Srivastava M."/>
            <person name="Begovic E."/>
            <person name="Chapman J."/>
            <person name="Putnam N.H."/>
            <person name="Hellsten U."/>
            <person name="Kawashima T."/>
            <person name="Kuo A."/>
            <person name="Mitros T."/>
            <person name="Salamov A."/>
            <person name="Carpenter M.L."/>
            <person name="Signorovitch A.Y."/>
            <person name="Moreno M.A."/>
            <person name="Kamm K."/>
            <person name="Grimwood J."/>
            <person name="Schmutz J."/>
            <person name="Shapiro H."/>
            <person name="Grigoriev I.V."/>
            <person name="Buss L.W."/>
            <person name="Schierwater B."/>
            <person name="Dellaporta S.L."/>
            <person name="Rokhsar D.S."/>
        </authorList>
    </citation>
    <scope>NUCLEOTIDE SEQUENCE [LARGE SCALE GENOMIC DNA]</scope>
    <source>
        <strain evidence="10 11">Grell-BS-1999</strain>
    </source>
</reference>
<feature type="transmembrane region" description="Helical" evidence="8">
    <location>
        <begin position="145"/>
        <end position="166"/>
    </location>
</feature>
<dbReference type="AlphaFoldDB" id="B3S314"/>
<keyword evidence="11" id="KW-1185">Reference proteome</keyword>
<accession>B3S314</accession>